<dbReference type="InterPro" id="IPR006072">
    <property type="entry name" value="Odorant/phero-bd_Lep"/>
</dbReference>
<reference evidence="5" key="1">
    <citation type="submission" date="2019-05" db="EMBL/GenBank/DDBJ databases">
        <authorList>
            <person name="Zheng X.L."/>
        </authorList>
    </citation>
    <scope>NUCLEOTIDE SEQUENCE</scope>
</reference>
<evidence type="ECO:0000256" key="4">
    <source>
        <dbReference type="SAM" id="SignalP"/>
    </source>
</evidence>
<feature type="chain" id="PRO_5026727395" evidence="4">
    <location>
        <begin position="22"/>
        <end position="163"/>
    </location>
</feature>
<dbReference type="AlphaFoldDB" id="A0A6M6R985"/>
<feature type="signal peptide" evidence="4">
    <location>
        <begin position="1"/>
        <end position="21"/>
    </location>
</feature>
<keyword evidence="3" id="KW-1015">Disulfide bond</keyword>
<dbReference type="Gene3D" id="1.10.238.20">
    <property type="entry name" value="Pheromone/general odorant binding protein domain"/>
    <property type="match status" value="1"/>
</dbReference>
<name>A0A6M6R985_9NEOP</name>
<dbReference type="PIRSF" id="PIRSF015604">
    <property type="entry name" value="Odorant/phero_bd"/>
    <property type="match status" value="1"/>
</dbReference>
<sequence length="163" mass="18415">MALKVVTGILIMVVYLHETQSSSKTMKMLTTGFMKVLDTCKEELNISEGVLSDLYHYWKEDYDLMKRDTGCVIVCMSRKLDLLDDSGKIHHGNTADFAKKHGAAEETASQIVSLLHECEKTQDHVEDPCIKALEVAKCFRIGIHKLNWTPKMDVLVTEVLTDI</sequence>
<keyword evidence="2" id="KW-0813">Transport</keyword>
<feature type="disulfide bond" evidence="3">
    <location>
        <begin position="118"/>
        <end position="138"/>
    </location>
</feature>
<protein>
    <submittedName>
        <fullName evidence="5">Pheromone binding protein 2</fullName>
    </submittedName>
</protein>
<evidence type="ECO:0000313" key="5">
    <source>
        <dbReference type="EMBL" id="QJZ31460.1"/>
    </source>
</evidence>
<dbReference type="Pfam" id="PF01395">
    <property type="entry name" value="PBP_GOBP"/>
    <property type="match status" value="1"/>
</dbReference>
<dbReference type="CDD" id="cd23992">
    <property type="entry name" value="PBP_GOBP"/>
    <property type="match status" value="1"/>
</dbReference>
<dbReference type="InterPro" id="IPR006170">
    <property type="entry name" value="PBP/GOBP"/>
</dbReference>
<evidence type="ECO:0000256" key="1">
    <source>
        <dbReference type="ARBA" id="ARBA00008098"/>
    </source>
</evidence>
<organism evidence="5">
    <name type="scientific">Phauda flammans</name>
    <dbReference type="NCBI Taxonomy" id="2720869"/>
    <lineage>
        <taxon>Eukaryota</taxon>
        <taxon>Metazoa</taxon>
        <taxon>Ecdysozoa</taxon>
        <taxon>Arthropoda</taxon>
        <taxon>Hexapoda</taxon>
        <taxon>Insecta</taxon>
        <taxon>Pterygota</taxon>
        <taxon>Neoptera</taxon>
        <taxon>Endopterygota</taxon>
        <taxon>Lepidoptera</taxon>
        <taxon>Glossata</taxon>
        <taxon>Ditrysia</taxon>
        <taxon>Zygaenoidea</taxon>
        <taxon>Zygaenidae</taxon>
        <taxon>Phaudinae</taxon>
        <taxon>Phauda</taxon>
    </lineage>
</organism>
<dbReference type="PRINTS" id="PR00484">
    <property type="entry name" value="PBPGOBP"/>
</dbReference>
<proteinExistence type="evidence at transcript level"/>
<keyword evidence="4" id="KW-0732">Signal</keyword>
<dbReference type="GO" id="GO:0005549">
    <property type="term" value="F:odorant binding"/>
    <property type="evidence" value="ECO:0007669"/>
    <property type="project" value="InterPro"/>
</dbReference>
<accession>A0A6M6R985</accession>
<evidence type="ECO:0000256" key="3">
    <source>
        <dbReference type="PIRSR" id="PIRSR015604-1"/>
    </source>
</evidence>
<gene>
    <name evidence="5" type="primary">pbp2</name>
</gene>
<feature type="disulfide bond" evidence="3">
    <location>
        <begin position="40"/>
        <end position="75"/>
    </location>
</feature>
<evidence type="ECO:0000256" key="2">
    <source>
        <dbReference type="ARBA" id="ARBA00022448"/>
    </source>
</evidence>
<dbReference type="InterPro" id="IPR036728">
    <property type="entry name" value="PBP_GOBP_sf"/>
</dbReference>
<feature type="disulfide bond" evidence="3">
    <location>
        <begin position="71"/>
        <end position="129"/>
    </location>
</feature>
<dbReference type="SMART" id="SM00708">
    <property type="entry name" value="PhBP"/>
    <property type="match status" value="1"/>
</dbReference>
<dbReference type="EMBL" id="MK948014">
    <property type="protein sequence ID" value="QJZ31460.1"/>
    <property type="molecule type" value="mRNA"/>
</dbReference>
<comment type="similarity">
    <text evidence="1">Belongs to the PBP/GOBP family.</text>
</comment>
<dbReference type="SUPFAM" id="SSF47565">
    <property type="entry name" value="Insect pheromone/odorant-binding proteins"/>
    <property type="match status" value="1"/>
</dbReference>